<dbReference type="Proteomes" id="UP000831787">
    <property type="component" value="Chromosome"/>
</dbReference>
<evidence type="ECO:0000256" key="1">
    <source>
        <dbReference type="ARBA" id="ARBA00004651"/>
    </source>
</evidence>
<dbReference type="EMBL" id="CP095073">
    <property type="protein sequence ID" value="UOQ43515.1"/>
    <property type="molecule type" value="Genomic_DNA"/>
</dbReference>
<feature type="transmembrane region" description="Helical" evidence="7">
    <location>
        <begin position="387"/>
        <end position="406"/>
    </location>
</feature>
<dbReference type="CDD" id="cd17329">
    <property type="entry name" value="MFS_MdtH_MDR_like"/>
    <property type="match status" value="1"/>
</dbReference>
<feature type="transmembrane region" description="Helical" evidence="7">
    <location>
        <begin position="12"/>
        <end position="35"/>
    </location>
</feature>
<feature type="domain" description="Major facilitator superfamily (MFS) profile" evidence="8">
    <location>
        <begin position="1"/>
        <end position="413"/>
    </location>
</feature>
<evidence type="ECO:0000313" key="9">
    <source>
        <dbReference type="EMBL" id="UOQ43515.1"/>
    </source>
</evidence>
<evidence type="ECO:0000256" key="5">
    <source>
        <dbReference type="ARBA" id="ARBA00022989"/>
    </source>
</evidence>
<feature type="transmembrane region" description="Helical" evidence="7">
    <location>
        <begin position="98"/>
        <end position="118"/>
    </location>
</feature>
<feature type="transmembrane region" description="Helical" evidence="7">
    <location>
        <begin position="271"/>
        <end position="290"/>
    </location>
</feature>
<name>A0ABY4EGC5_9BACI</name>
<gene>
    <name evidence="9" type="ORF">MUN89_16575</name>
</gene>
<dbReference type="InterPro" id="IPR011701">
    <property type="entry name" value="MFS"/>
</dbReference>
<dbReference type="Gene3D" id="1.20.1250.20">
    <property type="entry name" value="MFS general substrate transporter like domains"/>
    <property type="match status" value="1"/>
</dbReference>
<proteinExistence type="predicted"/>
<keyword evidence="4 7" id="KW-0812">Transmembrane</keyword>
<evidence type="ECO:0000256" key="2">
    <source>
        <dbReference type="ARBA" id="ARBA00022448"/>
    </source>
</evidence>
<dbReference type="SUPFAM" id="SSF103473">
    <property type="entry name" value="MFS general substrate transporter"/>
    <property type="match status" value="1"/>
</dbReference>
<comment type="subcellular location">
    <subcellularLocation>
        <location evidence="1">Cell membrane</location>
        <topology evidence="1">Multi-pass membrane protein</topology>
    </subcellularLocation>
</comment>
<keyword evidence="6 7" id="KW-0472">Membrane</keyword>
<dbReference type="InterPro" id="IPR005829">
    <property type="entry name" value="Sugar_transporter_CS"/>
</dbReference>
<evidence type="ECO:0000256" key="7">
    <source>
        <dbReference type="SAM" id="Phobius"/>
    </source>
</evidence>
<evidence type="ECO:0000256" key="3">
    <source>
        <dbReference type="ARBA" id="ARBA00022475"/>
    </source>
</evidence>
<keyword evidence="3" id="KW-1003">Cell membrane</keyword>
<feature type="transmembrane region" description="Helical" evidence="7">
    <location>
        <begin position="360"/>
        <end position="381"/>
    </location>
</feature>
<reference evidence="9 10" key="1">
    <citation type="submission" date="2022-04" db="EMBL/GenBank/DDBJ databases">
        <title>Halobacillus sp. isolated from saltern.</title>
        <authorList>
            <person name="Won M."/>
            <person name="Lee C.-M."/>
            <person name="Woen H.-Y."/>
            <person name="Kwon S.-W."/>
        </authorList>
    </citation>
    <scope>NUCLEOTIDE SEQUENCE [LARGE SCALE GENOMIC DNA]</scope>
    <source>
        <strain evidence="9 10">SSBR10-3</strain>
    </source>
</reference>
<evidence type="ECO:0000256" key="6">
    <source>
        <dbReference type="ARBA" id="ARBA00023136"/>
    </source>
</evidence>
<accession>A0ABY4EGC5</accession>
<protein>
    <submittedName>
        <fullName evidence="9">MFS transporter</fullName>
    </submittedName>
</protein>
<sequence>MKWKEWNRNLKIRLYGEGIMNLLFWSFFPFMTIYFEKSFGKDSAGGLLFLSQFFSVVASLFGGFCADRFGRKKMMVYAALGESLSFGLFAIVNSPWLSSPMLTFAAFSLLGVFGALYWPASHAMVADVVEEKHRSNVFAVFYTALNIAVVVGPIIGSYIFYTYRFEMLVTGMFLTLMLSWVLSSQLNETLTRREKEFKKGSWKQMIWKEISDYHLIVKDRNFMLFIIAGVLVAQTFMQLDILIAVYTSEVIHEQTVLSIGEWSWKVSGEKAFGIILAENGLLVALFTVSITKWMNRFREKKVFILSCCAYTVSIVLYGWSENLWLFIVAMGGFTLAELMVAGIQESFISKLAPADMRGRYFSAASLRFTLGRLLAPLSLIISNYTSYQLTFLILGFLALVSAFVYGRMTVEEGQIKEAEVEEYS</sequence>
<dbReference type="Pfam" id="PF07690">
    <property type="entry name" value="MFS_1"/>
    <property type="match status" value="2"/>
</dbReference>
<dbReference type="InterPro" id="IPR036259">
    <property type="entry name" value="MFS_trans_sf"/>
</dbReference>
<dbReference type="PANTHER" id="PTHR23517:SF3">
    <property type="entry name" value="INTEGRAL MEMBRANE TRANSPORT PROTEIN"/>
    <property type="match status" value="1"/>
</dbReference>
<evidence type="ECO:0000256" key="4">
    <source>
        <dbReference type="ARBA" id="ARBA00022692"/>
    </source>
</evidence>
<feature type="transmembrane region" description="Helical" evidence="7">
    <location>
        <begin position="302"/>
        <end position="319"/>
    </location>
</feature>
<feature type="transmembrane region" description="Helical" evidence="7">
    <location>
        <begin position="222"/>
        <end position="246"/>
    </location>
</feature>
<evidence type="ECO:0000259" key="8">
    <source>
        <dbReference type="PROSITE" id="PS50850"/>
    </source>
</evidence>
<dbReference type="InterPro" id="IPR020846">
    <property type="entry name" value="MFS_dom"/>
</dbReference>
<feature type="transmembrane region" description="Helical" evidence="7">
    <location>
        <begin position="325"/>
        <end position="348"/>
    </location>
</feature>
<keyword evidence="10" id="KW-1185">Reference proteome</keyword>
<dbReference type="PROSITE" id="PS50850">
    <property type="entry name" value="MFS"/>
    <property type="match status" value="1"/>
</dbReference>
<feature type="transmembrane region" description="Helical" evidence="7">
    <location>
        <begin position="167"/>
        <end position="186"/>
    </location>
</feature>
<dbReference type="InterPro" id="IPR050171">
    <property type="entry name" value="MFS_Transporters"/>
</dbReference>
<feature type="transmembrane region" description="Helical" evidence="7">
    <location>
        <begin position="47"/>
        <end position="67"/>
    </location>
</feature>
<feature type="transmembrane region" description="Helical" evidence="7">
    <location>
        <begin position="139"/>
        <end position="161"/>
    </location>
</feature>
<dbReference type="RefSeq" id="WP_244708874.1">
    <property type="nucleotide sequence ID" value="NZ_CP095073.1"/>
</dbReference>
<keyword evidence="2" id="KW-0813">Transport</keyword>
<evidence type="ECO:0000313" key="10">
    <source>
        <dbReference type="Proteomes" id="UP000831787"/>
    </source>
</evidence>
<dbReference type="PROSITE" id="PS00216">
    <property type="entry name" value="SUGAR_TRANSPORT_1"/>
    <property type="match status" value="1"/>
</dbReference>
<keyword evidence="5 7" id="KW-1133">Transmembrane helix</keyword>
<organism evidence="9 10">
    <name type="scientific">Halobacillus salinarum</name>
    <dbReference type="NCBI Taxonomy" id="2932257"/>
    <lineage>
        <taxon>Bacteria</taxon>
        <taxon>Bacillati</taxon>
        <taxon>Bacillota</taxon>
        <taxon>Bacilli</taxon>
        <taxon>Bacillales</taxon>
        <taxon>Bacillaceae</taxon>
        <taxon>Halobacillus</taxon>
    </lineage>
</organism>
<dbReference type="PANTHER" id="PTHR23517">
    <property type="entry name" value="RESISTANCE PROTEIN MDTM, PUTATIVE-RELATED-RELATED"/>
    <property type="match status" value="1"/>
</dbReference>
<feature type="transmembrane region" description="Helical" evidence="7">
    <location>
        <begin position="74"/>
        <end position="92"/>
    </location>
</feature>